<reference evidence="2" key="1">
    <citation type="submission" date="2021-01" db="EMBL/GenBank/DDBJ databases">
        <title>Marivirga aurantiaca sp. nov., isolated from intertidal surface sediments.</title>
        <authorList>
            <person name="Zhang M."/>
        </authorList>
    </citation>
    <scope>NUCLEOTIDE SEQUENCE</scope>
    <source>
        <strain evidence="2">S37H4</strain>
    </source>
</reference>
<dbReference type="Pfam" id="PF19406">
    <property type="entry name" value="PKD_5"/>
    <property type="match status" value="2"/>
</dbReference>
<dbReference type="CDD" id="cd00146">
    <property type="entry name" value="PKD"/>
    <property type="match status" value="1"/>
</dbReference>
<organism evidence="2 3">
    <name type="scientific">Marivirga aurantiaca</name>
    <dbReference type="NCBI Taxonomy" id="2802615"/>
    <lineage>
        <taxon>Bacteria</taxon>
        <taxon>Pseudomonadati</taxon>
        <taxon>Bacteroidota</taxon>
        <taxon>Cytophagia</taxon>
        <taxon>Cytophagales</taxon>
        <taxon>Marivirgaceae</taxon>
        <taxon>Marivirga</taxon>
    </lineage>
</organism>
<accession>A0A934X1Q2</accession>
<feature type="non-terminal residue" evidence="2">
    <location>
        <position position="1"/>
    </location>
</feature>
<dbReference type="EMBL" id="JAEQBW010000018">
    <property type="protein sequence ID" value="MBK6267378.1"/>
    <property type="molecule type" value="Genomic_DNA"/>
</dbReference>
<protein>
    <submittedName>
        <fullName evidence="2">T9SS type A sorting domain-containing protein</fullName>
    </submittedName>
</protein>
<evidence type="ECO:0000313" key="3">
    <source>
        <dbReference type="Proteomes" id="UP000611723"/>
    </source>
</evidence>
<dbReference type="SUPFAM" id="SSF49299">
    <property type="entry name" value="PKD domain"/>
    <property type="match status" value="1"/>
</dbReference>
<dbReference type="InterPro" id="IPR035986">
    <property type="entry name" value="PKD_dom_sf"/>
</dbReference>
<dbReference type="NCBIfam" id="TIGR04183">
    <property type="entry name" value="Por_Secre_tail"/>
    <property type="match status" value="1"/>
</dbReference>
<dbReference type="Gene3D" id="2.60.40.10">
    <property type="entry name" value="Immunoglobulins"/>
    <property type="match status" value="1"/>
</dbReference>
<comment type="caution">
    <text evidence="2">The sequence shown here is derived from an EMBL/GenBank/DDBJ whole genome shotgun (WGS) entry which is preliminary data.</text>
</comment>
<dbReference type="Pfam" id="PF18962">
    <property type="entry name" value="Por_Secre_tail"/>
    <property type="match status" value="1"/>
</dbReference>
<dbReference type="RefSeq" id="WP_201433065.1">
    <property type="nucleotide sequence ID" value="NZ_JAEQBW010000018.1"/>
</dbReference>
<dbReference type="Proteomes" id="UP000611723">
    <property type="component" value="Unassembled WGS sequence"/>
</dbReference>
<dbReference type="InterPro" id="IPR026444">
    <property type="entry name" value="Secre_tail"/>
</dbReference>
<dbReference type="Gene3D" id="2.60.120.260">
    <property type="entry name" value="Galactose-binding domain-like"/>
    <property type="match status" value="1"/>
</dbReference>
<dbReference type="InterPro" id="IPR013783">
    <property type="entry name" value="Ig-like_fold"/>
</dbReference>
<keyword evidence="3" id="KW-1185">Reference proteome</keyword>
<feature type="domain" description="PKD" evidence="1">
    <location>
        <begin position="1695"/>
        <end position="1758"/>
    </location>
</feature>
<gene>
    <name evidence="2" type="ORF">JKA74_20210</name>
</gene>
<dbReference type="InterPro" id="IPR000601">
    <property type="entry name" value="PKD_dom"/>
</dbReference>
<sequence length="2280" mass="245199">QFEAFDPATAACGSSYYTVDVTIDEPATVNITTAGANICQNQVISLSGDFSGSASSATWSEDGNGSLSNISVSGNTVTADYIPVPADAGNTIIFTLTTDNPANTCDQIAETVQFVIDEAPISAITTTATEVCEADPFTLQGTVSGGANNGEWQIKAGQGASVDASGSLTATNNNSGSWEAVFTPNGSYFGDVIFEFVASAPNSCSDHVEEHTLNIRLLPSVTDLSYDLCEDVAGIGTTNVDLTSYNTLVTSENPSNITIEWFSNSSLSNAVSDPTSENVSDNTTYYAKVTLSATNCFDKAEVSFQIDPQVVLTAGSNEEICDGEVLDLANSTTLPSQSNASSLLWTSSGDGEFDDETTLRPKYTPGSNDLANSPITLELTGTSSGACPTVIDQMVLTIKPVAVINPVSDITLCPNDNQASIPFSANLSGGNFSWSATNFSQLGLGSGSGSGNFPAFTAQPNATGATIVSVVTVDYELNNCNSISESFNISIKPTPIIEDISNFSICPGDDVDVIFEANTTGEIFSWTNNNNSIGISLNSTGTGDLSFTANENNTGNPITSIFNYSALLNDCNSVTKTFTITLQPKPVIDPITDIEVCSFESITTNYTSNVSDANFTWTNDNTSTGIPASGSGNIDVNAAENLSGVDEISNIEVTATKNGCISVVESFTVTVKPKPILGSQTDLEICPGDTIPSIIFTDNSSANSTITWTATNASNIGLPASSGTGNIPSFIAKPNNTTSIINSNITVTSNWDGCISTLVSFRIKLKPTPIMNSVSDKVVCGGEVITTSFSNSLGTAGTTYNWSNSNTAIGLPASGSEDLNFSAATNTTGLPIEATISVIASNNGCESPEETFKIIINPTPVISSIANQSFCSEEVISIPFNIDITGASLSITNSNSAIVMSSPVINGNNIEFTTANNTSGSDLTGTFVLTAEKEGCEESESFEVTLKNKPVVSAESDEPALCASDIVSSRTFNHDSGSGTFSWEITNTDLIGDATPPTGSGNFPGFELAENLTGEDITAYVKYFSESNSCRSEEDSFKVTLKPSPVILTSDTVFCAGDLVNIIFDVNTASGGTFFWTNDNTSIGINNASGTTSGPITPNGFTAINNSTTTDNVANITVYGDVNGCIGPVKTIEVRVKPIPIFSADNDFIQESCSGDNFIFTPESNISTTLFEWELISSPTSVSGAVNNGSGEINLTLTNTSSSVQTVKYQITPVNSNCEGVAEELQINVFPEINFENISERYFVCSGQPFTLDISIDQNISGIVYEWQVSSNDAGATSGSGSTVSGTIYNTKTEDFENDTVLYSITPTLNNGLCVGPTELVEVIINQEAIVNAGEDRTVCEGEEITLTAEISGSASIGSWTGGEGTFSNRNSRNTFYQPAESETGSVITFTFTSDDPAGPCSAGSDEVNITIDNLPVALILNNPFPDEVYCIKNEPKELTGFDPSGTFSGDGVYYDSIASKYFFDPVLAGVGGPYNIIHEVINSNDCKNSTSVKVEVSNGPDAEFSFNASPNKFVCPNGNVELSPKTLGGTFSGNGVRFNTSNKPVFDPTANDVEEMNLITYTITDPVANCTSSYTDTIFVLPSPEPLLRADNLCEIANGVVITDLSSYSTEEDSIDNAVFSISANNTTFNSGDTIIFATPGTKNITLTITTSLGCRFSKLIPIEVGNIQEVDFNFENVSTSLEGTQGTRFFDESSVDNNNPITNWYWDFGDPSSGANNTSTDQNPEHNFELSGTYNVTLIIETTLGCSDTLSKALSILPFISNYPYLEDFENDQAGWSTESSDTLTSSWNYLFESEIFKENGKNTSMFWKTIYKGEAGFRRNENSYLNAPNFDLSSLERPMLAFDMWLDVEDQNRAGAIIEYSLNGNDWKVLGGIDDPLNWYNTTTLNAIGDTSSNKDQVAWSYFKNEEWHWKRVAYPLDNLKSLGSNVLFRINFKGNENENSTGMAIDNFYVGERNKNVLLENFTNLNAVDYVQKKENIYSLMNSDFGLDIIKLQFHTSYPLSDTLNSRNKLQLDSRASLYGINTSTRMVLDGAPILEEESILAETTKKTIRERSLQEPVDIIKVKIDTTAENHLVKFEAQFTYDTSKIKNRELAVYFFIIEKRIKNDNSSDSLVNIVRRILPDINGEILIGQNEDKKFIYEWRVKSNYSDNDLAIVSVLQDLNTNEVLQSTITDINSEKSIHQDDILAAISQINLSDIIIYPNPSKDKVYFELPQITLEEMKYLILDNTGKIIKSSTIPRGEKRHEVSLRGVSSGVYHVLFKDSNGSISKKKIVLID</sequence>
<dbReference type="SMART" id="SM00089">
    <property type="entry name" value="PKD"/>
    <property type="match status" value="1"/>
</dbReference>
<dbReference type="InterPro" id="IPR022409">
    <property type="entry name" value="PKD/Chitinase_dom"/>
</dbReference>
<evidence type="ECO:0000259" key="1">
    <source>
        <dbReference type="PROSITE" id="PS50093"/>
    </source>
</evidence>
<dbReference type="InterPro" id="IPR045828">
    <property type="entry name" value="PKD_Bacteroidetes"/>
</dbReference>
<dbReference type="PROSITE" id="PS50093">
    <property type="entry name" value="PKD"/>
    <property type="match status" value="1"/>
</dbReference>
<evidence type="ECO:0000313" key="2">
    <source>
        <dbReference type="EMBL" id="MBK6267378.1"/>
    </source>
</evidence>
<name>A0A934X1Q2_9BACT</name>
<dbReference type="Pfam" id="PF18911">
    <property type="entry name" value="PKD_4"/>
    <property type="match status" value="1"/>
</dbReference>
<proteinExistence type="predicted"/>